<name>A0A841GGF9_9GAMM</name>
<feature type="domain" description="Lipid/polyisoprenoid-binding YceI-like" evidence="2">
    <location>
        <begin position="24"/>
        <end position="184"/>
    </location>
</feature>
<sequence>MMKTLFRMSVLAALLPLATQAAEYTQVDVKQSAINFSYQQMGVSMDGKFNEFTSTLKFDPAKPAEGKAVFDVALASIDAGSSEANDEVSKTEWFNTAAFPQAHFESGAIKALGDNQFEVSGKLTIKGKTIDVVVPSTFKEEAGKGIFAGSFTIRRGDFAIGEGSWSTFDIVANDIQVKFTITANPQ</sequence>
<reference evidence="3 4" key="1">
    <citation type="submission" date="2020-08" db="EMBL/GenBank/DDBJ databases">
        <title>Genomic Encyclopedia of Type Strains, Phase IV (KMG-IV): sequencing the most valuable type-strain genomes for metagenomic binning, comparative biology and taxonomic classification.</title>
        <authorList>
            <person name="Goeker M."/>
        </authorList>
    </citation>
    <scope>NUCLEOTIDE SEQUENCE [LARGE SCALE GENOMIC DNA]</scope>
    <source>
        <strain evidence="3 4">DSM 22975</strain>
    </source>
</reference>
<feature type="chain" id="PRO_5032608813" evidence="1">
    <location>
        <begin position="22"/>
        <end position="186"/>
    </location>
</feature>
<dbReference type="InterPro" id="IPR007372">
    <property type="entry name" value="Lipid/polyisoprenoid-bd_YceI"/>
</dbReference>
<comment type="caution">
    <text evidence="3">The sequence shown here is derived from an EMBL/GenBank/DDBJ whole genome shotgun (WGS) entry which is preliminary data.</text>
</comment>
<dbReference type="PANTHER" id="PTHR34406:SF1">
    <property type="entry name" value="PROTEIN YCEI"/>
    <property type="match status" value="1"/>
</dbReference>
<dbReference type="AlphaFoldDB" id="A0A841GGF9"/>
<dbReference type="PANTHER" id="PTHR34406">
    <property type="entry name" value="PROTEIN YCEI"/>
    <property type="match status" value="1"/>
</dbReference>
<keyword evidence="4" id="KW-1185">Reference proteome</keyword>
<evidence type="ECO:0000313" key="3">
    <source>
        <dbReference type="EMBL" id="MBB6054341.1"/>
    </source>
</evidence>
<evidence type="ECO:0000313" key="4">
    <source>
        <dbReference type="Proteomes" id="UP000585721"/>
    </source>
</evidence>
<dbReference type="Pfam" id="PF04264">
    <property type="entry name" value="YceI"/>
    <property type="match status" value="1"/>
</dbReference>
<dbReference type="SUPFAM" id="SSF101874">
    <property type="entry name" value="YceI-like"/>
    <property type="match status" value="1"/>
</dbReference>
<dbReference type="InterPro" id="IPR036761">
    <property type="entry name" value="TTHA0802/YceI-like_sf"/>
</dbReference>
<protein>
    <submittedName>
        <fullName evidence="3">Polyisoprenoid-binding protein YceI</fullName>
    </submittedName>
</protein>
<dbReference type="SMART" id="SM00867">
    <property type="entry name" value="YceI"/>
    <property type="match status" value="1"/>
</dbReference>
<dbReference type="Proteomes" id="UP000585721">
    <property type="component" value="Unassembled WGS sequence"/>
</dbReference>
<dbReference type="RefSeq" id="WP_188025158.1">
    <property type="nucleotide sequence ID" value="NZ_JACHGR010000001.1"/>
</dbReference>
<evidence type="ECO:0000259" key="2">
    <source>
        <dbReference type="SMART" id="SM00867"/>
    </source>
</evidence>
<accession>A0A841GGF9</accession>
<organism evidence="3 4">
    <name type="scientific">Tolumonas osonensis</name>
    <dbReference type="NCBI Taxonomy" id="675874"/>
    <lineage>
        <taxon>Bacteria</taxon>
        <taxon>Pseudomonadati</taxon>
        <taxon>Pseudomonadota</taxon>
        <taxon>Gammaproteobacteria</taxon>
        <taxon>Aeromonadales</taxon>
        <taxon>Aeromonadaceae</taxon>
        <taxon>Tolumonas</taxon>
    </lineage>
</organism>
<gene>
    <name evidence="3" type="ORF">HNR75_000206</name>
</gene>
<evidence type="ECO:0000256" key="1">
    <source>
        <dbReference type="SAM" id="SignalP"/>
    </source>
</evidence>
<dbReference type="EMBL" id="JACHGR010000001">
    <property type="protein sequence ID" value="MBB6054341.1"/>
    <property type="molecule type" value="Genomic_DNA"/>
</dbReference>
<keyword evidence="1" id="KW-0732">Signal</keyword>
<proteinExistence type="predicted"/>
<dbReference type="Gene3D" id="2.40.128.110">
    <property type="entry name" value="Lipid/polyisoprenoid-binding, YceI-like"/>
    <property type="match status" value="1"/>
</dbReference>
<feature type="signal peptide" evidence="1">
    <location>
        <begin position="1"/>
        <end position="21"/>
    </location>
</feature>